<comment type="pathway">
    <text evidence="4">Quinol/quinone metabolism; menaquinone biosynthesis; menaquinol from 1,4-dihydroxy-2-naphthoate: step 2/2.</text>
</comment>
<reference evidence="6" key="1">
    <citation type="journal article" date="2019" name="Int. J. Syst. Evol. Microbiol.">
        <title>The Global Catalogue of Microorganisms (GCM) 10K type strain sequencing project: providing services to taxonomists for standard genome sequencing and annotation.</title>
        <authorList>
            <consortium name="The Broad Institute Genomics Platform"/>
            <consortium name="The Broad Institute Genome Sequencing Center for Infectious Disease"/>
            <person name="Wu L."/>
            <person name="Ma J."/>
        </authorList>
    </citation>
    <scope>NUCLEOTIDE SEQUENCE [LARGE SCALE GENOMIC DNA]</scope>
    <source>
        <strain evidence="6">CGMCC 1.15480</strain>
    </source>
</reference>
<dbReference type="CDD" id="cd02440">
    <property type="entry name" value="AdoMet_MTases"/>
    <property type="match status" value="1"/>
</dbReference>
<evidence type="ECO:0000256" key="2">
    <source>
        <dbReference type="ARBA" id="ARBA00022679"/>
    </source>
</evidence>
<dbReference type="NCBIfam" id="TIGR01934">
    <property type="entry name" value="MenG_MenH_UbiE"/>
    <property type="match status" value="1"/>
</dbReference>
<comment type="caution">
    <text evidence="5">The sequence shown here is derived from an EMBL/GenBank/DDBJ whole genome shotgun (WGS) entry which is preliminary data.</text>
</comment>
<comment type="catalytic activity">
    <reaction evidence="4">
        <text>a 2-demethylmenaquinol + S-adenosyl-L-methionine = a menaquinol + S-adenosyl-L-homocysteine + H(+)</text>
        <dbReference type="Rhea" id="RHEA:42640"/>
        <dbReference type="Rhea" id="RHEA-COMP:9539"/>
        <dbReference type="Rhea" id="RHEA-COMP:9563"/>
        <dbReference type="ChEBI" id="CHEBI:15378"/>
        <dbReference type="ChEBI" id="CHEBI:18151"/>
        <dbReference type="ChEBI" id="CHEBI:55437"/>
        <dbReference type="ChEBI" id="CHEBI:57856"/>
        <dbReference type="ChEBI" id="CHEBI:59789"/>
        <dbReference type="EC" id="2.1.1.163"/>
    </reaction>
</comment>
<evidence type="ECO:0000256" key="3">
    <source>
        <dbReference type="ARBA" id="ARBA00022691"/>
    </source>
</evidence>
<dbReference type="GO" id="GO:0008168">
    <property type="term" value="F:methyltransferase activity"/>
    <property type="evidence" value="ECO:0007669"/>
    <property type="project" value="UniProtKB-KW"/>
</dbReference>
<dbReference type="Gene3D" id="3.40.50.150">
    <property type="entry name" value="Vaccinia Virus protein VP39"/>
    <property type="match status" value="1"/>
</dbReference>
<organism evidence="5 6">
    <name type="scientific">Tersicoccus solisilvae</name>
    <dbReference type="NCBI Taxonomy" id="1882339"/>
    <lineage>
        <taxon>Bacteria</taxon>
        <taxon>Bacillati</taxon>
        <taxon>Actinomycetota</taxon>
        <taxon>Actinomycetes</taxon>
        <taxon>Micrococcales</taxon>
        <taxon>Micrococcaceae</taxon>
        <taxon>Tersicoccus</taxon>
    </lineage>
</organism>
<dbReference type="InterPro" id="IPR023576">
    <property type="entry name" value="UbiE/COQ5_MeTrFase_CS"/>
</dbReference>
<dbReference type="PROSITE" id="PS01184">
    <property type="entry name" value="UBIE_2"/>
    <property type="match status" value="1"/>
</dbReference>
<keyword evidence="6" id="KW-1185">Reference proteome</keyword>
<comment type="similarity">
    <text evidence="4">Belongs to the class I-like SAM-binding methyltransferase superfamily. MenG/UbiE family.</text>
</comment>
<evidence type="ECO:0000313" key="5">
    <source>
        <dbReference type="EMBL" id="GGC86792.1"/>
    </source>
</evidence>
<dbReference type="Pfam" id="PF01209">
    <property type="entry name" value="Ubie_methyltran"/>
    <property type="match status" value="1"/>
</dbReference>
<dbReference type="GO" id="GO:0032259">
    <property type="term" value="P:methylation"/>
    <property type="evidence" value="ECO:0007669"/>
    <property type="project" value="UniProtKB-KW"/>
</dbReference>
<dbReference type="SUPFAM" id="SSF53335">
    <property type="entry name" value="S-adenosyl-L-methionine-dependent methyltransferases"/>
    <property type="match status" value="1"/>
</dbReference>
<evidence type="ECO:0000256" key="1">
    <source>
        <dbReference type="ARBA" id="ARBA00022603"/>
    </source>
</evidence>
<feature type="binding site" evidence="4">
    <location>
        <position position="80"/>
    </location>
    <ligand>
        <name>S-adenosyl-L-methionine</name>
        <dbReference type="ChEBI" id="CHEBI:59789"/>
    </ligand>
</feature>
<proteinExistence type="inferred from homology"/>
<comment type="function">
    <text evidence="4">Methyltransferase required for the conversion of demethylmenaquinol (DMKH2) to menaquinol (MKH2).</text>
</comment>
<feature type="binding site" evidence="4">
    <location>
        <position position="62"/>
    </location>
    <ligand>
        <name>S-adenosyl-L-methionine</name>
        <dbReference type="ChEBI" id="CHEBI:59789"/>
    </ligand>
</feature>
<name>A0ABQ1P024_9MICC</name>
<dbReference type="HAMAP" id="MF_01813">
    <property type="entry name" value="MenG_UbiE_methyltr"/>
    <property type="match status" value="1"/>
</dbReference>
<accession>A0ABQ1P024</accession>
<dbReference type="Proteomes" id="UP000597761">
    <property type="component" value="Unassembled WGS sequence"/>
</dbReference>
<evidence type="ECO:0000256" key="4">
    <source>
        <dbReference type="HAMAP-Rule" id="MF_01813"/>
    </source>
</evidence>
<evidence type="ECO:0000313" key="6">
    <source>
        <dbReference type="Proteomes" id="UP000597761"/>
    </source>
</evidence>
<dbReference type="NCBIfam" id="NF001241">
    <property type="entry name" value="PRK00216.1-2"/>
    <property type="match status" value="1"/>
</dbReference>
<keyword evidence="1 4" id="KW-0489">Methyltransferase</keyword>
<feature type="binding site" evidence="4">
    <location>
        <position position="119"/>
    </location>
    <ligand>
        <name>S-adenosyl-L-methionine</name>
        <dbReference type="ChEBI" id="CHEBI:59789"/>
    </ligand>
</feature>
<protein>
    <recommendedName>
        <fullName evidence="4">Demethylmenaquinone methyltransferase</fullName>
        <ecNumber evidence="4">2.1.1.163</ecNumber>
    </recommendedName>
</protein>
<dbReference type="InterPro" id="IPR029063">
    <property type="entry name" value="SAM-dependent_MTases_sf"/>
</dbReference>
<dbReference type="PANTHER" id="PTHR43591:SF24">
    <property type="entry name" value="2-METHOXY-6-POLYPRENYL-1,4-BENZOQUINOL METHYLASE, MITOCHONDRIAL"/>
    <property type="match status" value="1"/>
</dbReference>
<dbReference type="InterPro" id="IPR004033">
    <property type="entry name" value="UbiE/COQ5_MeTrFase"/>
</dbReference>
<dbReference type="EC" id="2.1.1.163" evidence="4"/>
<keyword evidence="4" id="KW-0474">Menaquinone biosynthesis</keyword>
<sequence length="241" mass="26464">MNRASLEKHPDDVARMFDDVAPRYDLVNDVLSAGQVRYWRRIVVDAVGARRGQRVLDLAAGTGTSSEPYADAGVDVVAADFSPGMLEVGRRRRPDITFVQADAMALPFGDDEFDATTISYGLRNINDPKQALREMLRVTKPGGTLVIAEFSRPTFAPFRTLYTEYLMRAIPPIARAVSSNPDSYVYLAESIRAWPDQEELAAWLTATGWSDVRYRNLTGGIVAVHRATKPAVEPAAGTATS</sequence>
<feature type="binding site" evidence="4">
    <location>
        <begin position="102"/>
        <end position="103"/>
    </location>
    <ligand>
        <name>S-adenosyl-L-methionine</name>
        <dbReference type="ChEBI" id="CHEBI:59789"/>
    </ligand>
</feature>
<dbReference type="PROSITE" id="PS51608">
    <property type="entry name" value="SAM_MT_UBIE"/>
    <property type="match status" value="1"/>
</dbReference>
<dbReference type="RefSeq" id="WP_188667403.1">
    <property type="nucleotide sequence ID" value="NZ_BMJI01000004.1"/>
</dbReference>
<dbReference type="EMBL" id="BMJI01000004">
    <property type="protein sequence ID" value="GGC86792.1"/>
    <property type="molecule type" value="Genomic_DNA"/>
</dbReference>
<keyword evidence="2 4" id="KW-0808">Transferase</keyword>
<gene>
    <name evidence="4 5" type="primary">menG</name>
    <name evidence="5" type="ORF">GCM10011512_12140</name>
</gene>
<dbReference type="PANTHER" id="PTHR43591">
    <property type="entry name" value="METHYLTRANSFERASE"/>
    <property type="match status" value="1"/>
</dbReference>
<keyword evidence="3 4" id="KW-0949">S-adenosyl-L-methionine</keyword>